<evidence type="ECO:0000313" key="1">
    <source>
        <dbReference type="EMBL" id="KIN97141.1"/>
    </source>
</evidence>
<organism evidence="1 2">
    <name type="scientific">Pisolithus tinctorius Marx 270</name>
    <dbReference type="NCBI Taxonomy" id="870435"/>
    <lineage>
        <taxon>Eukaryota</taxon>
        <taxon>Fungi</taxon>
        <taxon>Dikarya</taxon>
        <taxon>Basidiomycota</taxon>
        <taxon>Agaricomycotina</taxon>
        <taxon>Agaricomycetes</taxon>
        <taxon>Agaricomycetidae</taxon>
        <taxon>Boletales</taxon>
        <taxon>Sclerodermatineae</taxon>
        <taxon>Pisolithaceae</taxon>
        <taxon>Pisolithus</taxon>
    </lineage>
</organism>
<evidence type="ECO:0000313" key="2">
    <source>
        <dbReference type="Proteomes" id="UP000054217"/>
    </source>
</evidence>
<accession>A0A0C3JHQ9</accession>
<dbReference type="AlphaFoldDB" id="A0A0C3JHQ9"/>
<protein>
    <submittedName>
        <fullName evidence="1">Uncharacterized protein</fullName>
    </submittedName>
</protein>
<reference evidence="2" key="2">
    <citation type="submission" date="2015-01" db="EMBL/GenBank/DDBJ databases">
        <title>Evolutionary Origins and Diversification of the Mycorrhizal Mutualists.</title>
        <authorList>
            <consortium name="DOE Joint Genome Institute"/>
            <consortium name="Mycorrhizal Genomics Consortium"/>
            <person name="Kohler A."/>
            <person name="Kuo A."/>
            <person name="Nagy L.G."/>
            <person name="Floudas D."/>
            <person name="Copeland A."/>
            <person name="Barry K.W."/>
            <person name="Cichocki N."/>
            <person name="Veneault-Fourrey C."/>
            <person name="LaButti K."/>
            <person name="Lindquist E.A."/>
            <person name="Lipzen A."/>
            <person name="Lundell T."/>
            <person name="Morin E."/>
            <person name="Murat C."/>
            <person name="Riley R."/>
            <person name="Ohm R."/>
            <person name="Sun H."/>
            <person name="Tunlid A."/>
            <person name="Henrissat B."/>
            <person name="Grigoriev I.V."/>
            <person name="Hibbett D.S."/>
            <person name="Martin F."/>
        </authorList>
    </citation>
    <scope>NUCLEOTIDE SEQUENCE [LARGE SCALE GENOMIC DNA]</scope>
    <source>
        <strain evidence="2">Marx 270</strain>
    </source>
</reference>
<name>A0A0C3JHQ9_PISTI</name>
<proteinExistence type="predicted"/>
<dbReference type="EMBL" id="KN832034">
    <property type="protein sequence ID" value="KIN97141.1"/>
    <property type="molecule type" value="Genomic_DNA"/>
</dbReference>
<dbReference type="Proteomes" id="UP000054217">
    <property type="component" value="Unassembled WGS sequence"/>
</dbReference>
<dbReference type="HOGENOM" id="CLU_2868635_0_0_1"/>
<keyword evidence="2" id="KW-1185">Reference proteome</keyword>
<dbReference type="InParanoid" id="A0A0C3JHQ9"/>
<gene>
    <name evidence="1" type="ORF">M404DRAFT_1006279</name>
</gene>
<sequence length="64" mass="7092">MDLGTSLSTFAFRADVRVRRVVTDWLCPSSMSLYQHGSSNHSHHNPLHVSILQSPAVYALRAIG</sequence>
<reference evidence="1 2" key="1">
    <citation type="submission" date="2014-04" db="EMBL/GenBank/DDBJ databases">
        <authorList>
            <consortium name="DOE Joint Genome Institute"/>
            <person name="Kuo A."/>
            <person name="Kohler A."/>
            <person name="Costa M.D."/>
            <person name="Nagy L.G."/>
            <person name="Floudas D."/>
            <person name="Copeland A."/>
            <person name="Barry K.W."/>
            <person name="Cichocki N."/>
            <person name="Veneault-Fourrey C."/>
            <person name="LaButti K."/>
            <person name="Lindquist E.A."/>
            <person name="Lipzen A."/>
            <person name="Lundell T."/>
            <person name="Morin E."/>
            <person name="Murat C."/>
            <person name="Sun H."/>
            <person name="Tunlid A."/>
            <person name="Henrissat B."/>
            <person name="Grigoriev I.V."/>
            <person name="Hibbett D.S."/>
            <person name="Martin F."/>
            <person name="Nordberg H.P."/>
            <person name="Cantor M.N."/>
            <person name="Hua S.X."/>
        </authorList>
    </citation>
    <scope>NUCLEOTIDE SEQUENCE [LARGE SCALE GENOMIC DNA]</scope>
    <source>
        <strain evidence="1 2">Marx 270</strain>
    </source>
</reference>